<dbReference type="CDD" id="cd04590">
    <property type="entry name" value="CBS_pair_CorC_HlyC_assoc"/>
    <property type="match status" value="1"/>
</dbReference>
<comment type="similarity">
    <text evidence="2">Belongs to the UPF0053 family.</text>
</comment>
<dbReference type="GO" id="GO:0005886">
    <property type="term" value="C:plasma membrane"/>
    <property type="evidence" value="ECO:0007669"/>
    <property type="project" value="UniProtKB-SubCell"/>
</dbReference>
<keyword evidence="13" id="KW-1185">Reference proteome</keyword>
<evidence type="ECO:0000256" key="6">
    <source>
        <dbReference type="ARBA" id="ARBA00022989"/>
    </source>
</evidence>
<dbReference type="EMBL" id="CP073355">
    <property type="protein sequence ID" value="URA09845.1"/>
    <property type="molecule type" value="Genomic_DNA"/>
</dbReference>
<evidence type="ECO:0000313" key="13">
    <source>
        <dbReference type="Proteomes" id="UP001056539"/>
    </source>
</evidence>
<dbReference type="KEGG" id="taqu:KDW03_10225"/>
<evidence type="ECO:0000256" key="10">
    <source>
        <dbReference type="SAM" id="Phobius"/>
    </source>
</evidence>
<protein>
    <submittedName>
        <fullName evidence="12">HlyC/CorC family transporter</fullName>
    </submittedName>
</protein>
<reference evidence="12" key="2">
    <citation type="submission" date="2022-06" db="EMBL/GenBank/DDBJ databases">
        <title>Thermospira aquatica gen. nov., sp. nov.</title>
        <authorList>
            <person name="Ben Ali Gam Z."/>
            <person name="Labat M."/>
        </authorList>
    </citation>
    <scope>NUCLEOTIDE SEQUENCE</scope>
    <source>
        <strain evidence="12">F1F22</strain>
    </source>
</reference>
<dbReference type="SUPFAM" id="SSF56176">
    <property type="entry name" value="FAD-binding/transporter-associated domain-like"/>
    <property type="match status" value="1"/>
</dbReference>
<feature type="domain" description="CBS" evidence="11">
    <location>
        <begin position="267"/>
        <end position="324"/>
    </location>
</feature>
<evidence type="ECO:0000256" key="4">
    <source>
        <dbReference type="ARBA" id="ARBA00022692"/>
    </source>
</evidence>
<evidence type="ECO:0000256" key="8">
    <source>
        <dbReference type="ARBA" id="ARBA00023136"/>
    </source>
</evidence>
<dbReference type="SUPFAM" id="SSF54631">
    <property type="entry name" value="CBS-domain pair"/>
    <property type="match status" value="1"/>
</dbReference>
<proteinExistence type="inferred from homology"/>
<evidence type="ECO:0000256" key="1">
    <source>
        <dbReference type="ARBA" id="ARBA00004651"/>
    </source>
</evidence>
<dbReference type="PROSITE" id="PS51371">
    <property type="entry name" value="CBS"/>
    <property type="match status" value="2"/>
</dbReference>
<evidence type="ECO:0000313" key="12">
    <source>
        <dbReference type="EMBL" id="URA09845.1"/>
    </source>
</evidence>
<evidence type="ECO:0000256" key="9">
    <source>
        <dbReference type="PROSITE-ProRule" id="PRU00703"/>
    </source>
</evidence>
<dbReference type="Pfam" id="PF03471">
    <property type="entry name" value="CorC_HlyC"/>
    <property type="match status" value="1"/>
</dbReference>
<evidence type="ECO:0000256" key="2">
    <source>
        <dbReference type="ARBA" id="ARBA00006337"/>
    </source>
</evidence>
<reference evidence="12" key="1">
    <citation type="submission" date="2021-04" db="EMBL/GenBank/DDBJ databases">
        <authorList>
            <person name="Postec A."/>
        </authorList>
    </citation>
    <scope>NUCLEOTIDE SEQUENCE</scope>
    <source>
        <strain evidence="12">F1F22</strain>
    </source>
</reference>
<organism evidence="12 13">
    <name type="scientific">Thermospira aquatica</name>
    <dbReference type="NCBI Taxonomy" id="2828656"/>
    <lineage>
        <taxon>Bacteria</taxon>
        <taxon>Pseudomonadati</taxon>
        <taxon>Spirochaetota</taxon>
        <taxon>Spirochaetia</taxon>
        <taxon>Brevinematales</taxon>
        <taxon>Thermospiraceae</taxon>
        <taxon>Thermospira</taxon>
    </lineage>
</organism>
<dbReference type="Pfam" id="PF00571">
    <property type="entry name" value="CBS"/>
    <property type="match status" value="2"/>
</dbReference>
<dbReference type="SMART" id="SM01091">
    <property type="entry name" value="CorC_HlyC"/>
    <property type="match status" value="1"/>
</dbReference>
<evidence type="ECO:0000256" key="5">
    <source>
        <dbReference type="ARBA" id="ARBA00022737"/>
    </source>
</evidence>
<feature type="transmembrane region" description="Helical" evidence="10">
    <location>
        <begin position="83"/>
        <end position="104"/>
    </location>
</feature>
<dbReference type="RefSeq" id="WP_271434977.1">
    <property type="nucleotide sequence ID" value="NZ_CP073355.1"/>
</dbReference>
<dbReference type="Pfam" id="PF01595">
    <property type="entry name" value="CNNM"/>
    <property type="match status" value="1"/>
</dbReference>
<dbReference type="GO" id="GO:0050660">
    <property type="term" value="F:flavin adenine dinucleotide binding"/>
    <property type="evidence" value="ECO:0007669"/>
    <property type="project" value="InterPro"/>
</dbReference>
<dbReference type="Gene3D" id="3.30.465.10">
    <property type="match status" value="1"/>
</dbReference>
<dbReference type="InterPro" id="IPR036318">
    <property type="entry name" value="FAD-bd_PCMH-like_sf"/>
</dbReference>
<accession>A0AAX3BC61</accession>
<feature type="domain" description="CBS" evidence="11">
    <location>
        <begin position="201"/>
        <end position="261"/>
    </location>
</feature>
<feature type="transmembrane region" description="Helical" evidence="10">
    <location>
        <begin position="51"/>
        <end position="77"/>
    </location>
</feature>
<dbReference type="Proteomes" id="UP001056539">
    <property type="component" value="Chromosome"/>
</dbReference>
<evidence type="ECO:0000256" key="7">
    <source>
        <dbReference type="ARBA" id="ARBA00023122"/>
    </source>
</evidence>
<dbReference type="InterPro" id="IPR005170">
    <property type="entry name" value="Transptr-assoc_dom"/>
</dbReference>
<dbReference type="InterPro" id="IPR046342">
    <property type="entry name" value="CBS_dom_sf"/>
</dbReference>
<dbReference type="PANTHER" id="PTHR22777:SF32">
    <property type="entry name" value="UPF0053 INNER MEMBRANE PROTEIN YFJD"/>
    <property type="match status" value="1"/>
</dbReference>
<feature type="transmembrane region" description="Helical" evidence="10">
    <location>
        <begin position="6"/>
        <end position="31"/>
    </location>
</feature>
<dbReference type="InterPro" id="IPR000644">
    <property type="entry name" value="CBS_dom"/>
</dbReference>
<keyword evidence="6 10" id="KW-1133">Transmembrane helix</keyword>
<comment type="subcellular location">
    <subcellularLocation>
        <location evidence="1">Cell membrane</location>
        <topology evidence="1">Multi-pass membrane protein</topology>
    </subcellularLocation>
</comment>
<keyword evidence="8 10" id="KW-0472">Membrane</keyword>
<dbReference type="PANTHER" id="PTHR22777">
    <property type="entry name" value="HEMOLYSIN-RELATED"/>
    <property type="match status" value="1"/>
</dbReference>
<keyword evidence="5" id="KW-0677">Repeat</keyword>
<sequence length="415" mass="47794">MGTQGFYLVFSVMLFILSAMFSSSETVFIGLDETQIRTSKYSRIRKQLRHITKRGGAVLVIVLLFNNMVNILLSSILSQQFSIQNPFLSSLVITGLILFISEMFPKTLSLFKPDALIRFNIIWFYPLFRVFEPLGQLTYKGIERFINFLRKIHKNTPDTAHDVKIETLLSIVSRENIFSKEEKDMIESVLNFAKREVWNIMTPRIRVVSVSADTPIPEILKICEKSHYSKIPVYEDTEDNLIGVVYIQDLLEYVHREKKQSKTARDIMKPLYYVPETKKLSDMLEDFKHKKLRLAAVVDEYGLAVGIVTIADVLGDIAGEVMDETFGLHKKIIKLSSTRFQVSGDVSLMDFNDYFDAHLQSDTYETIAGYLIEKYGDIPEKGTIIQTEHFIFTIQKSTDKQIEAILVDIKKRKRP</sequence>
<keyword evidence="4 10" id="KW-0812">Transmembrane</keyword>
<keyword evidence="3" id="KW-1003">Cell membrane</keyword>
<dbReference type="SMART" id="SM00116">
    <property type="entry name" value="CBS"/>
    <property type="match status" value="2"/>
</dbReference>
<dbReference type="InterPro" id="IPR044751">
    <property type="entry name" value="Ion_transp-like_CBS"/>
</dbReference>
<evidence type="ECO:0000256" key="3">
    <source>
        <dbReference type="ARBA" id="ARBA00022475"/>
    </source>
</evidence>
<keyword evidence="7 9" id="KW-0129">CBS domain</keyword>
<evidence type="ECO:0000259" key="11">
    <source>
        <dbReference type="PROSITE" id="PS51371"/>
    </source>
</evidence>
<dbReference type="InterPro" id="IPR002550">
    <property type="entry name" value="CNNM"/>
</dbReference>
<name>A0AAX3BC61_9SPIR</name>
<dbReference type="FunFam" id="3.10.580.10:FF:000002">
    <property type="entry name" value="Magnesium/cobalt efflux protein CorC"/>
    <property type="match status" value="1"/>
</dbReference>
<dbReference type="Gene3D" id="3.10.580.10">
    <property type="entry name" value="CBS-domain"/>
    <property type="match status" value="1"/>
</dbReference>
<dbReference type="InterPro" id="IPR016169">
    <property type="entry name" value="FAD-bd_PCMH_sub2"/>
</dbReference>
<dbReference type="AlphaFoldDB" id="A0AAX3BC61"/>
<gene>
    <name evidence="12" type="ORF">KDW03_10225</name>
</gene>